<dbReference type="GO" id="GO:0032259">
    <property type="term" value="P:methylation"/>
    <property type="evidence" value="ECO:0007669"/>
    <property type="project" value="UniProtKB-KW"/>
</dbReference>
<keyword evidence="1 4" id="KW-0489">Methyltransferase</keyword>
<keyword evidence="3" id="KW-0949">S-adenosyl-L-methionine</keyword>
<sequence>MDLEKFLSDLEELGARNDSVQSDRSKKYLNITPDTGEFLSVLIKATQAKTVLEVGTSNGYSTLWLASAVPDDGHVYTIEYLESKAREARINFEKAGLDRRITQLVGDASQELSKVPDPVDFIFLDADRSSYLALAKTFFALLKPGGLLVCDNAVSHESELSDFVDWIRSRSDLSMSRVPVGKGELLIYKESI</sequence>
<proteinExistence type="predicted"/>
<dbReference type="PANTHER" id="PTHR43167">
    <property type="entry name" value="PUTATIVE (AFU_ORTHOLOGUE AFUA_6G01830)-RELATED"/>
    <property type="match status" value="1"/>
</dbReference>
<evidence type="ECO:0000313" key="5">
    <source>
        <dbReference type="Proteomes" id="UP001596422"/>
    </source>
</evidence>
<dbReference type="CDD" id="cd02440">
    <property type="entry name" value="AdoMet_MTases"/>
    <property type="match status" value="1"/>
</dbReference>
<gene>
    <name evidence="4" type="ORF">ACFQDL_07770</name>
</gene>
<evidence type="ECO:0000256" key="3">
    <source>
        <dbReference type="ARBA" id="ARBA00022691"/>
    </source>
</evidence>
<dbReference type="InterPro" id="IPR002935">
    <property type="entry name" value="SAM_O-MeTrfase"/>
</dbReference>
<accession>A0ABW1ZXU6</accession>
<dbReference type="EMBL" id="JBHSWE010000001">
    <property type="protein sequence ID" value="MFC6669994.1"/>
    <property type="molecule type" value="Genomic_DNA"/>
</dbReference>
<protein>
    <submittedName>
        <fullName evidence="4">O-methyltransferase</fullName>
        <ecNumber evidence="4">2.1.1.-</ecNumber>
    </submittedName>
</protein>
<dbReference type="Gene3D" id="3.40.50.150">
    <property type="entry name" value="Vaccinia Virus protein VP39"/>
    <property type="match status" value="1"/>
</dbReference>
<dbReference type="GO" id="GO:0008168">
    <property type="term" value="F:methyltransferase activity"/>
    <property type="evidence" value="ECO:0007669"/>
    <property type="project" value="UniProtKB-KW"/>
</dbReference>
<dbReference type="Proteomes" id="UP001596422">
    <property type="component" value="Unassembled WGS sequence"/>
</dbReference>
<dbReference type="PANTHER" id="PTHR43167:SF1">
    <property type="entry name" value="PUTATIVE (AFU_ORTHOLOGUE AFUA_6G01830)-RELATED"/>
    <property type="match status" value="1"/>
</dbReference>
<dbReference type="PROSITE" id="PS51682">
    <property type="entry name" value="SAM_OMT_I"/>
    <property type="match status" value="1"/>
</dbReference>
<reference evidence="5" key="1">
    <citation type="journal article" date="2019" name="Int. J. Syst. Evol. Microbiol.">
        <title>The Global Catalogue of Microorganisms (GCM) 10K type strain sequencing project: providing services to taxonomists for standard genome sequencing and annotation.</title>
        <authorList>
            <consortium name="The Broad Institute Genomics Platform"/>
            <consortium name="The Broad Institute Genome Sequencing Center for Infectious Disease"/>
            <person name="Wu L."/>
            <person name="Ma J."/>
        </authorList>
    </citation>
    <scope>NUCLEOTIDE SEQUENCE [LARGE SCALE GENOMIC DNA]</scope>
    <source>
        <strain evidence="5">NBRC 111756</strain>
    </source>
</reference>
<evidence type="ECO:0000313" key="4">
    <source>
        <dbReference type="EMBL" id="MFC6669994.1"/>
    </source>
</evidence>
<evidence type="ECO:0000256" key="1">
    <source>
        <dbReference type="ARBA" id="ARBA00022603"/>
    </source>
</evidence>
<organism evidence="4 5">
    <name type="scientific">Marinobacterium aestuariivivens</name>
    <dbReference type="NCBI Taxonomy" id="1698799"/>
    <lineage>
        <taxon>Bacteria</taxon>
        <taxon>Pseudomonadati</taxon>
        <taxon>Pseudomonadota</taxon>
        <taxon>Gammaproteobacteria</taxon>
        <taxon>Oceanospirillales</taxon>
        <taxon>Oceanospirillaceae</taxon>
        <taxon>Marinobacterium</taxon>
    </lineage>
</organism>
<dbReference type="Pfam" id="PF01596">
    <property type="entry name" value="Methyltransf_3"/>
    <property type="match status" value="1"/>
</dbReference>
<dbReference type="EC" id="2.1.1.-" evidence="4"/>
<dbReference type="SUPFAM" id="SSF53335">
    <property type="entry name" value="S-adenosyl-L-methionine-dependent methyltransferases"/>
    <property type="match status" value="1"/>
</dbReference>
<keyword evidence="5" id="KW-1185">Reference proteome</keyword>
<keyword evidence="2 4" id="KW-0808">Transferase</keyword>
<dbReference type="InterPro" id="IPR029063">
    <property type="entry name" value="SAM-dependent_MTases_sf"/>
</dbReference>
<evidence type="ECO:0000256" key="2">
    <source>
        <dbReference type="ARBA" id="ARBA00022679"/>
    </source>
</evidence>
<comment type="caution">
    <text evidence="4">The sequence shown here is derived from an EMBL/GenBank/DDBJ whole genome shotgun (WGS) entry which is preliminary data.</text>
</comment>
<name>A0ABW1ZXU6_9GAMM</name>
<dbReference type="RefSeq" id="WP_379908512.1">
    <property type="nucleotide sequence ID" value="NZ_JBHSWE010000001.1"/>
</dbReference>